<dbReference type="eggNOG" id="COG0560">
    <property type="taxonomic scope" value="Bacteria"/>
</dbReference>
<dbReference type="InterPro" id="IPR023214">
    <property type="entry name" value="HAD_sf"/>
</dbReference>
<sequence>MSQYVLENPNWEPFALQRINEIISKNGTSNPISRQDQPYAVFDFDNTSCFFDIEDHLVLYLIHKFAIKVSEEKLYEILTAGPYDIKQPLMDGRELLTIEHLAKDIVHYFGILKKEQGNLDLIALRKTCAYQLFRTKLLAHYYYCMRLFSPASGENWLTYWFAGYTVEDFTNFASEMLDWALQLPIKKVRYSTEGLEKGFSGSVTVDMEQGLRFPDEIRELYKVLRNNKIATYIITASPQLLGQVAAKHYKVPASHVFGVQVQLENGRLTSKIATEALLTKGIGKLETIKQKIAPLHRGNMPIMAFGDSAGDYHMLSQIEDLQLGVLFNRGNEGMTQEIIQKGIRLYQQSQAPLVVQGRDENLAVFRPSQSSVLLDSKTETLLL</sequence>
<evidence type="ECO:0000256" key="3">
    <source>
        <dbReference type="ARBA" id="ARBA00009184"/>
    </source>
</evidence>
<dbReference type="GO" id="GO:0006564">
    <property type="term" value="P:L-serine biosynthetic process"/>
    <property type="evidence" value="ECO:0007669"/>
    <property type="project" value="UniProtKB-KW"/>
</dbReference>
<evidence type="ECO:0000256" key="5">
    <source>
        <dbReference type="ARBA" id="ARBA00022605"/>
    </source>
</evidence>
<dbReference type="AlphaFoldDB" id="A0A239SPT8"/>
<evidence type="ECO:0000256" key="11">
    <source>
        <dbReference type="ARBA" id="ARBA00048523"/>
    </source>
</evidence>
<keyword evidence="9" id="KW-0718">Serine biosynthesis</keyword>
<evidence type="ECO:0000313" key="12">
    <source>
        <dbReference type="EMBL" id="SNU86653.1"/>
    </source>
</evidence>
<evidence type="ECO:0000256" key="2">
    <source>
        <dbReference type="ARBA" id="ARBA00005135"/>
    </source>
</evidence>
<dbReference type="InterPro" id="IPR036412">
    <property type="entry name" value="HAD-like_sf"/>
</dbReference>
<dbReference type="KEGG" id="smen:SAMEA4412692_0320"/>
<dbReference type="PANTHER" id="PTHR43344">
    <property type="entry name" value="PHOSPHOSERINE PHOSPHATASE"/>
    <property type="match status" value="1"/>
</dbReference>
<keyword evidence="13" id="KW-1185">Reference proteome</keyword>
<evidence type="ECO:0000313" key="13">
    <source>
        <dbReference type="Proteomes" id="UP000215185"/>
    </source>
</evidence>
<dbReference type="Pfam" id="PF12710">
    <property type="entry name" value="HAD"/>
    <property type="match status" value="1"/>
</dbReference>
<comment type="pathway">
    <text evidence="2">Amino-acid biosynthesis; L-serine biosynthesis; L-serine from 3-phospho-D-glycerate: step 3/3.</text>
</comment>
<dbReference type="SUPFAM" id="SSF56784">
    <property type="entry name" value="HAD-like"/>
    <property type="match status" value="1"/>
</dbReference>
<comment type="similarity">
    <text evidence="3">Belongs to the HAD-like hydrolase superfamily. SerB family.</text>
</comment>
<keyword evidence="7 12" id="KW-0378">Hydrolase</keyword>
<dbReference type="GO" id="GO:0036424">
    <property type="term" value="F:L-phosphoserine phosphatase activity"/>
    <property type="evidence" value="ECO:0007669"/>
    <property type="project" value="TreeGrafter"/>
</dbReference>
<comment type="cofactor">
    <cofactor evidence="1">
        <name>Mg(2+)</name>
        <dbReference type="ChEBI" id="CHEBI:18420"/>
    </cofactor>
</comment>
<evidence type="ECO:0000256" key="8">
    <source>
        <dbReference type="ARBA" id="ARBA00022842"/>
    </source>
</evidence>
<evidence type="ECO:0000256" key="7">
    <source>
        <dbReference type="ARBA" id="ARBA00022801"/>
    </source>
</evidence>
<name>A0A239SPT8_9STRE</name>
<dbReference type="OrthoDB" id="1633110at2"/>
<evidence type="ECO:0000256" key="6">
    <source>
        <dbReference type="ARBA" id="ARBA00022723"/>
    </source>
</evidence>
<evidence type="ECO:0000256" key="9">
    <source>
        <dbReference type="ARBA" id="ARBA00023299"/>
    </source>
</evidence>
<keyword evidence="6" id="KW-0479">Metal-binding</keyword>
<comment type="catalytic activity">
    <reaction evidence="11">
        <text>O-phospho-D-serine + H2O = D-serine + phosphate</text>
        <dbReference type="Rhea" id="RHEA:24873"/>
        <dbReference type="ChEBI" id="CHEBI:15377"/>
        <dbReference type="ChEBI" id="CHEBI:35247"/>
        <dbReference type="ChEBI" id="CHEBI:43474"/>
        <dbReference type="ChEBI" id="CHEBI:58680"/>
        <dbReference type="EC" id="3.1.3.3"/>
    </reaction>
</comment>
<comment type="catalytic activity">
    <reaction evidence="10">
        <text>O-phospho-L-serine + H2O = L-serine + phosphate</text>
        <dbReference type="Rhea" id="RHEA:21208"/>
        <dbReference type="ChEBI" id="CHEBI:15377"/>
        <dbReference type="ChEBI" id="CHEBI:33384"/>
        <dbReference type="ChEBI" id="CHEBI:43474"/>
        <dbReference type="ChEBI" id="CHEBI:57524"/>
        <dbReference type="EC" id="3.1.3.3"/>
    </reaction>
</comment>
<keyword evidence="5" id="KW-0028">Amino-acid biosynthesis</keyword>
<protein>
    <recommendedName>
        <fullName evidence="4">phosphoserine phosphatase</fullName>
        <ecNumber evidence="4">3.1.3.3</ecNumber>
    </recommendedName>
</protein>
<dbReference type="InterPro" id="IPR050582">
    <property type="entry name" value="HAD-like_SerB"/>
</dbReference>
<accession>A0A239SPT8</accession>
<dbReference type="PANTHER" id="PTHR43344:SF2">
    <property type="entry name" value="PHOSPHOSERINE PHOSPHATASE"/>
    <property type="match status" value="1"/>
</dbReference>
<evidence type="ECO:0000256" key="10">
    <source>
        <dbReference type="ARBA" id="ARBA00048138"/>
    </source>
</evidence>
<dbReference type="RefSeq" id="WP_018373890.1">
    <property type="nucleotide sequence ID" value="NZ_LT906439.1"/>
</dbReference>
<organism evidence="12 13">
    <name type="scientific">Streptococcus merionis</name>
    <dbReference type="NCBI Taxonomy" id="400065"/>
    <lineage>
        <taxon>Bacteria</taxon>
        <taxon>Bacillati</taxon>
        <taxon>Bacillota</taxon>
        <taxon>Bacilli</taxon>
        <taxon>Lactobacillales</taxon>
        <taxon>Streptococcaceae</taxon>
        <taxon>Streptococcus</taxon>
    </lineage>
</organism>
<dbReference type="STRING" id="1123308.GCA_000380085_01341"/>
<dbReference type="GO" id="GO:0005737">
    <property type="term" value="C:cytoplasm"/>
    <property type="evidence" value="ECO:0007669"/>
    <property type="project" value="TreeGrafter"/>
</dbReference>
<dbReference type="Proteomes" id="UP000215185">
    <property type="component" value="Chromosome 1"/>
</dbReference>
<keyword evidence="8" id="KW-0460">Magnesium</keyword>
<dbReference type="EC" id="3.1.3.3" evidence="4"/>
<proteinExistence type="inferred from homology"/>
<dbReference type="EMBL" id="LT906439">
    <property type="protein sequence ID" value="SNU86653.1"/>
    <property type="molecule type" value="Genomic_DNA"/>
</dbReference>
<dbReference type="Gene3D" id="3.40.50.1000">
    <property type="entry name" value="HAD superfamily/HAD-like"/>
    <property type="match status" value="1"/>
</dbReference>
<reference evidence="12 13" key="1">
    <citation type="submission" date="2017-06" db="EMBL/GenBank/DDBJ databases">
        <authorList>
            <consortium name="Pathogen Informatics"/>
        </authorList>
    </citation>
    <scope>NUCLEOTIDE SEQUENCE [LARGE SCALE GENOMIC DNA]</scope>
    <source>
        <strain evidence="12 13">NCTC13788</strain>
    </source>
</reference>
<dbReference type="Gene3D" id="1.20.1440.320">
    <property type="match status" value="1"/>
</dbReference>
<evidence type="ECO:0000256" key="1">
    <source>
        <dbReference type="ARBA" id="ARBA00001946"/>
    </source>
</evidence>
<dbReference type="GO" id="GO:0000287">
    <property type="term" value="F:magnesium ion binding"/>
    <property type="evidence" value="ECO:0007669"/>
    <property type="project" value="TreeGrafter"/>
</dbReference>
<evidence type="ECO:0000256" key="4">
    <source>
        <dbReference type="ARBA" id="ARBA00012640"/>
    </source>
</evidence>
<gene>
    <name evidence="12" type="ORF">SAMEA4412692_00320</name>
</gene>